<feature type="transmembrane region" description="Helical" evidence="1">
    <location>
        <begin position="62"/>
        <end position="81"/>
    </location>
</feature>
<dbReference type="AlphaFoldDB" id="A0A545UJM1"/>
<sequence>MIDNILFYPIFLSQILLINFYFSKKLVDRAERIFKKYPPSKYPKLYPKLVKPEGKRHQSFNLINRIVLVLGLILLIAIGVWENSSEEQFPKVIPVLFGLLQFSPFILMEISCFKRFKQMREANSSTTRKAELQPRRLQDFVSPTLIGIAIFMYVASVLFDLYVHDFVIQWGHDTVQRAFILLMSNLFLIGIIIWNLRGKKLNPYQKNKDRFRQIKISVSSLVLLSITMSLYFAVVAAGDKFDIESFEPSIASLYFQLIAFISIGTMVQEASMEETDFEVYREDVSTT</sequence>
<feature type="transmembrane region" description="Helical" evidence="1">
    <location>
        <begin position="249"/>
        <end position="267"/>
    </location>
</feature>
<evidence type="ECO:0000256" key="1">
    <source>
        <dbReference type="SAM" id="Phobius"/>
    </source>
</evidence>
<protein>
    <submittedName>
        <fullName evidence="2">Uncharacterized protein</fullName>
    </submittedName>
</protein>
<proteinExistence type="predicted"/>
<name>A0A545UJM1_9GAMM</name>
<keyword evidence="3" id="KW-1185">Reference proteome</keyword>
<dbReference type="RefSeq" id="WP_142891721.1">
    <property type="nucleotide sequence ID" value="NZ_ML660160.1"/>
</dbReference>
<keyword evidence="1" id="KW-0472">Membrane</keyword>
<organism evidence="2 3">
    <name type="scientific">Aliikangiella coralliicola</name>
    <dbReference type="NCBI Taxonomy" id="2592383"/>
    <lineage>
        <taxon>Bacteria</taxon>
        <taxon>Pseudomonadati</taxon>
        <taxon>Pseudomonadota</taxon>
        <taxon>Gammaproteobacteria</taxon>
        <taxon>Oceanospirillales</taxon>
        <taxon>Pleioneaceae</taxon>
        <taxon>Aliikangiella</taxon>
    </lineage>
</organism>
<dbReference type="Proteomes" id="UP000315439">
    <property type="component" value="Unassembled WGS sequence"/>
</dbReference>
<evidence type="ECO:0000313" key="2">
    <source>
        <dbReference type="EMBL" id="TQV89657.1"/>
    </source>
</evidence>
<feature type="transmembrane region" description="Helical" evidence="1">
    <location>
        <begin position="93"/>
        <end position="116"/>
    </location>
</feature>
<accession>A0A545UJM1</accession>
<comment type="caution">
    <text evidence="2">The sequence shown here is derived from an EMBL/GenBank/DDBJ whole genome shotgun (WGS) entry which is preliminary data.</text>
</comment>
<reference evidence="2 3" key="1">
    <citation type="submission" date="2019-07" db="EMBL/GenBank/DDBJ databases">
        <title>Draft genome for Aliikangiella sp. M105.</title>
        <authorList>
            <person name="Wang G."/>
        </authorList>
    </citation>
    <scope>NUCLEOTIDE SEQUENCE [LARGE SCALE GENOMIC DNA]</scope>
    <source>
        <strain evidence="2 3">M105</strain>
    </source>
</reference>
<feature type="transmembrane region" description="Helical" evidence="1">
    <location>
        <begin position="6"/>
        <end position="22"/>
    </location>
</feature>
<feature type="transmembrane region" description="Helical" evidence="1">
    <location>
        <begin position="178"/>
        <end position="196"/>
    </location>
</feature>
<gene>
    <name evidence="2" type="ORF">FLL46_01880</name>
</gene>
<keyword evidence="1" id="KW-1133">Transmembrane helix</keyword>
<dbReference type="EMBL" id="VIKS01000001">
    <property type="protein sequence ID" value="TQV89657.1"/>
    <property type="molecule type" value="Genomic_DNA"/>
</dbReference>
<feature type="transmembrane region" description="Helical" evidence="1">
    <location>
        <begin position="216"/>
        <end position="237"/>
    </location>
</feature>
<evidence type="ECO:0000313" key="3">
    <source>
        <dbReference type="Proteomes" id="UP000315439"/>
    </source>
</evidence>
<feature type="transmembrane region" description="Helical" evidence="1">
    <location>
        <begin position="137"/>
        <end position="158"/>
    </location>
</feature>
<keyword evidence="1" id="KW-0812">Transmembrane</keyword>
<dbReference type="OrthoDB" id="6322391at2"/>